<name>A0ABQ1AXD2_9EURO</name>
<gene>
    <name evidence="1" type="ORF">IFM53868_05954</name>
</gene>
<accession>A0ABQ1AXD2</accession>
<comment type="caution">
    <text evidence="1">The sequence shown here is derived from an EMBL/GenBank/DDBJ whole genome shotgun (WGS) entry which is preliminary data.</text>
</comment>
<proteinExistence type="predicted"/>
<protein>
    <submittedName>
        <fullName evidence="1">Uncharacterized protein</fullName>
    </submittedName>
</protein>
<sequence>MCRVKAYDLGKPFFDPTSYDELKIRCETLDLKDDGEYDNGIPAPNFFDSFPLATPKEHQIITLDDSARRDYQTYENIFDRAEEVFATQALSYLLMRHFDWFRRNGIPSHRGRLRDITVWRQAEFSDFRQEYFMPGVYDQRGYSPSPAAWWRRIHRAAAVAYRISTYQKRIYAEFVVIAETSKQKLCRQTQLPASAHGFMDY</sequence>
<reference evidence="1 2" key="1">
    <citation type="submission" date="2020-01" db="EMBL/GenBank/DDBJ databases">
        <title>Draft genome sequence of Aspergillus udagawae IFM 53868.</title>
        <authorList>
            <person name="Takahashi H."/>
            <person name="Yaguchi T."/>
        </authorList>
    </citation>
    <scope>NUCLEOTIDE SEQUENCE [LARGE SCALE GENOMIC DNA]</scope>
    <source>
        <strain evidence="1 2">IFM 53868</strain>
    </source>
</reference>
<organism evidence="1 2">
    <name type="scientific">Aspergillus udagawae</name>
    <dbReference type="NCBI Taxonomy" id="91492"/>
    <lineage>
        <taxon>Eukaryota</taxon>
        <taxon>Fungi</taxon>
        <taxon>Dikarya</taxon>
        <taxon>Ascomycota</taxon>
        <taxon>Pezizomycotina</taxon>
        <taxon>Eurotiomycetes</taxon>
        <taxon>Eurotiomycetidae</taxon>
        <taxon>Eurotiales</taxon>
        <taxon>Aspergillaceae</taxon>
        <taxon>Aspergillus</taxon>
        <taxon>Aspergillus subgen. Fumigati</taxon>
    </lineage>
</organism>
<dbReference type="EMBL" id="BLKG01000063">
    <property type="protein sequence ID" value="GFF89779.1"/>
    <property type="molecule type" value="Genomic_DNA"/>
</dbReference>
<dbReference type="Proteomes" id="UP000465266">
    <property type="component" value="Unassembled WGS sequence"/>
</dbReference>
<keyword evidence="2" id="KW-1185">Reference proteome</keyword>
<evidence type="ECO:0000313" key="2">
    <source>
        <dbReference type="Proteomes" id="UP000465266"/>
    </source>
</evidence>
<evidence type="ECO:0000313" key="1">
    <source>
        <dbReference type="EMBL" id="GFF89779.1"/>
    </source>
</evidence>